<dbReference type="EMBL" id="BAGZ01000008">
    <property type="protein sequence ID" value="GAB77967.1"/>
    <property type="molecule type" value="Genomic_DNA"/>
</dbReference>
<dbReference type="OrthoDB" id="9809583at2"/>
<dbReference type="AlphaFoldDB" id="K6W801"/>
<proteinExistence type="inferred from homology"/>
<comment type="similarity">
    <text evidence="1">Belongs to the glycosyl hydrolase 16 family.</text>
</comment>
<dbReference type="eggNOG" id="COG2273">
    <property type="taxonomic scope" value="Bacteria"/>
</dbReference>
<dbReference type="Gene3D" id="2.60.120.260">
    <property type="entry name" value="Galactose-binding domain-like"/>
    <property type="match status" value="1"/>
</dbReference>
<sequence>MKRRSFLQGAAALGTGALLGSRPQGAPSAAASAGIPRFSVKEPLPECRFQSELIDRTTPNRPGYLLTASDEFAGGHNQKLWVDHYLPHWSTPDRTKARYAHGPSALRLQIEKDMPGWDAVKDPYTKVSSFQSYERDHLHRWADYSGVHHHETPQRNYLQKYGYFELRAKVAPGGGLHSAWWMIGANQDKADGDGSTSGQAAEIDIFEFFGRNRASRGQIAFHAWHDRRLLMWGLPKKIGAPGVDYSQDYHVFGMEWEENHLLFTLDGAVTCRQRRAPDYPLLTLLGVYEKTRPTSWSGPFDPTVPYPKTFEIDYFRAYQRVPAFPWRTWWSDGYLAGTARARNHVTRHLGGGVGNHVSLRHLWVPRAGFHEVGVEYRCAEARPLYLQVNGRDVVDLGRLGSGSFRGSFSVAKRRLPLQAGFNTLTAFSPREPAPDLGRVLLG</sequence>
<dbReference type="GO" id="GO:0005975">
    <property type="term" value="P:carbohydrate metabolic process"/>
    <property type="evidence" value="ECO:0007669"/>
    <property type="project" value="InterPro"/>
</dbReference>
<dbReference type="GO" id="GO:0004553">
    <property type="term" value="F:hydrolase activity, hydrolyzing O-glycosyl compounds"/>
    <property type="evidence" value="ECO:0007669"/>
    <property type="project" value="InterPro"/>
</dbReference>
<evidence type="ECO:0000256" key="1">
    <source>
        <dbReference type="ARBA" id="ARBA00006865"/>
    </source>
</evidence>
<evidence type="ECO:0000313" key="4">
    <source>
        <dbReference type="Proteomes" id="UP000008495"/>
    </source>
</evidence>
<gene>
    <name evidence="3" type="ORF">AUCHE_08_02100</name>
</gene>
<evidence type="ECO:0000313" key="3">
    <source>
        <dbReference type="EMBL" id="GAB77967.1"/>
    </source>
</evidence>
<dbReference type="InterPro" id="IPR050546">
    <property type="entry name" value="Glycosyl_Hydrlase_16"/>
</dbReference>
<dbReference type="Proteomes" id="UP000008495">
    <property type="component" value="Unassembled WGS sequence"/>
</dbReference>
<dbReference type="PANTHER" id="PTHR10963">
    <property type="entry name" value="GLYCOSYL HYDROLASE-RELATED"/>
    <property type="match status" value="1"/>
</dbReference>
<name>K6W801_9MICO</name>
<dbReference type="InterPro" id="IPR006311">
    <property type="entry name" value="TAT_signal"/>
</dbReference>
<dbReference type="RefSeq" id="WP_006502721.1">
    <property type="nucleotide sequence ID" value="NZ_BAGZ01000008.1"/>
</dbReference>
<dbReference type="PANTHER" id="PTHR10963:SF55">
    <property type="entry name" value="GLYCOSIDE HYDROLASE FAMILY 16 PROTEIN"/>
    <property type="match status" value="1"/>
</dbReference>
<evidence type="ECO:0000259" key="2">
    <source>
        <dbReference type="PROSITE" id="PS51762"/>
    </source>
</evidence>
<dbReference type="PROSITE" id="PS51762">
    <property type="entry name" value="GH16_2"/>
    <property type="match status" value="1"/>
</dbReference>
<keyword evidence="4" id="KW-1185">Reference proteome</keyword>
<accession>K6W801</accession>
<dbReference type="STRING" id="100225.SAMN05421595_0478"/>
<dbReference type="InterPro" id="IPR013320">
    <property type="entry name" value="ConA-like_dom_sf"/>
</dbReference>
<dbReference type="InterPro" id="IPR000757">
    <property type="entry name" value="Beta-glucanase-like"/>
</dbReference>
<feature type="domain" description="GH16" evidence="2">
    <location>
        <begin position="54"/>
        <end position="323"/>
    </location>
</feature>
<reference evidence="3 4" key="1">
    <citation type="submission" date="2012-08" db="EMBL/GenBank/DDBJ databases">
        <title>Whole genome shotgun sequence of Austwickia chelonae NBRC 105200.</title>
        <authorList>
            <person name="Yoshida I."/>
            <person name="Hosoyama A."/>
            <person name="Tsuchikane K."/>
            <person name="Katsumata H."/>
            <person name="Ando Y."/>
            <person name="Ohji S."/>
            <person name="Hamada M."/>
            <person name="Tamura T."/>
            <person name="Yamazoe A."/>
            <person name="Yamazaki S."/>
            <person name="Fujita N."/>
        </authorList>
    </citation>
    <scope>NUCLEOTIDE SEQUENCE [LARGE SCALE GENOMIC DNA]</scope>
    <source>
        <strain evidence="3 4">NBRC 105200</strain>
    </source>
</reference>
<comment type="caution">
    <text evidence="3">The sequence shown here is derived from an EMBL/GenBank/DDBJ whole genome shotgun (WGS) entry which is preliminary data.</text>
</comment>
<dbReference type="PROSITE" id="PS51318">
    <property type="entry name" value="TAT"/>
    <property type="match status" value="1"/>
</dbReference>
<organism evidence="3 4">
    <name type="scientific">Austwickia chelonae NBRC 105200</name>
    <dbReference type="NCBI Taxonomy" id="1184607"/>
    <lineage>
        <taxon>Bacteria</taxon>
        <taxon>Bacillati</taxon>
        <taxon>Actinomycetota</taxon>
        <taxon>Actinomycetes</taxon>
        <taxon>Micrococcales</taxon>
        <taxon>Dermatophilaceae</taxon>
        <taxon>Austwickia</taxon>
    </lineage>
</organism>
<dbReference type="CDD" id="cd00413">
    <property type="entry name" value="Glyco_hydrolase_16"/>
    <property type="match status" value="1"/>
</dbReference>
<dbReference type="SUPFAM" id="SSF49899">
    <property type="entry name" value="Concanavalin A-like lectins/glucanases"/>
    <property type="match status" value="1"/>
</dbReference>
<protein>
    <recommendedName>
        <fullName evidence="2">GH16 domain-containing protein</fullName>
    </recommendedName>
</protein>
<dbReference type="Gene3D" id="2.60.120.200">
    <property type="match status" value="1"/>
</dbReference>
<dbReference type="Pfam" id="PF00722">
    <property type="entry name" value="Glyco_hydro_16"/>
    <property type="match status" value="1"/>
</dbReference>